<gene>
    <name evidence="1" type="ORF">AC579_9472</name>
</gene>
<reference evidence="1 2" key="1">
    <citation type="submission" date="2015-07" db="EMBL/GenBank/DDBJ databases">
        <title>Comparative genomics of the Sigatoka disease complex on banana suggests a link between parallel evolutionary changes in Pseudocercospora fijiensis and Pseudocercospora eumusae and increased virulence on the banana host.</title>
        <authorList>
            <person name="Chang T.-C."/>
            <person name="Salvucci A."/>
            <person name="Crous P.W."/>
            <person name="Stergiopoulos I."/>
        </authorList>
    </citation>
    <scope>NUCLEOTIDE SEQUENCE [LARGE SCALE GENOMIC DNA]</scope>
    <source>
        <strain evidence="1 2">CBS 116634</strain>
    </source>
</reference>
<proteinExistence type="predicted"/>
<dbReference type="EMBL" id="LFZO01000205">
    <property type="protein sequence ID" value="KXT11365.1"/>
    <property type="molecule type" value="Genomic_DNA"/>
</dbReference>
<sequence>MNSRPIKDPRSLHPKPWKQWAAESETYPARPLLHLRRTALKLSIKKYSLVDLFASNSYCSFALDVSKDGKGYQILEKNEPFLEKKRRIVSTMMEQMKA</sequence>
<organism evidence="1 2">
    <name type="scientific">Pseudocercospora musae</name>
    <dbReference type="NCBI Taxonomy" id="113226"/>
    <lineage>
        <taxon>Eukaryota</taxon>
        <taxon>Fungi</taxon>
        <taxon>Dikarya</taxon>
        <taxon>Ascomycota</taxon>
        <taxon>Pezizomycotina</taxon>
        <taxon>Dothideomycetes</taxon>
        <taxon>Dothideomycetidae</taxon>
        <taxon>Mycosphaerellales</taxon>
        <taxon>Mycosphaerellaceae</taxon>
        <taxon>Pseudocercospora</taxon>
    </lineage>
</organism>
<dbReference type="AlphaFoldDB" id="A0A139I9V3"/>
<evidence type="ECO:0000313" key="1">
    <source>
        <dbReference type="EMBL" id="KXT11365.1"/>
    </source>
</evidence>
<dbReference type="Proteomes" id="UP000073492">
    <property type="component" value="Unassembled WGS sequence"/>
</dbReference>
<keyword evidence="2" id="KW-1185">Reference proteome</keyword>
<comment type="caution">
    <text evidence="1">The sequence shown here is derived from an EMBL/GenBank/DDBJ whole genome shotgun (WGS) entry which is preliminary data.</text>
</comment>
<accession>A0A139I9V3</accession>
<dbReference type="OrthoDB" id="3649278at2759"/>
<name>A0A139I9V3_9PEZI</name>
<protein>
    <submittedName>
        <fullName evidence="1">Uncharacterized protein</fullName>
    </submittedName>
</protein>
<evidence type="ECO:0000313" key="2">
    <source>
        <dbReference type="Proteomes" id="UP000073492"/>
    </source>
</evidence>